<dbReference type="Proteomes" id="UP000232196">
    <property type="component" value="Unassembled WGS sequence"/>
</dbReference>
<dbReference type="AlphaFoldDB" id="A0A2M9XF50"/>
<protein>
    <submittedName>
        <fullName evidence="1">Uncharacterized protein</fullName>
    </submittedName>
</protein>
<reference evidence="1 2" key="1">
    <citation type="submission" date="2017-07" db="EMBL/GenBank/DDBJ databases">
        <title>Leptospira spp. isolated from tropical soils.</title>
        <authorList>
            <person name="Thibeaux R."/>
            <person name="Iraola G."/>
            <person name="Ferres I."/>
            <person name="Bierque E."/>
            <person name="Girault D."/>
            <person name="Soupe-Gilbert M.-E."/>
            <person name="Picardeau M."/>
            <person name="Goarant C."/>
        </authorList>
    </citation>
    <scope>NUCLEOTIDE SEQUENCE [LARGE SCALE GENOMIC DNA]</scope>
    <source>
        <strain evidence="1 2">MCA1-C-A1</strain>
    </source>
</reference>
<accession>A0A2M9XF50</accession>
<comment type="caution">
    <text evidence="1">The sequence shown here is derived from an EMBL/GenBank/DDBJ whole genome shotgun (WGS) entry which is preliminary data.</text>
</comment>
<dbReference type="RefSeq" id="WP_100706053.1">
    <property type="nucleotide sequence ID" value="NZ_NPDL01000003.1"/>
</dbReference>
<gene>
    <name evidence="1" type="ORF">CH357_07125</name>
</gene>
<proteinExistence type="predicted"/>
<name>A0A2M9XF50_9LEPT</name>
<dbReference type="EMBL" id="NPDN01000003">
    <property type="protein sequence ID" value="PJZ26264.1"/>
    <property type="molecule type" value="Genomic_DNA"/>
</dbReference>
<sequence>MIRSNFSFFQVSIFAVFFTVFLNSCSARVQVLPEPVVEQTLFRSGPICPGAIFCSIGKPGSLNFKGILVNKTGEKPIFLEYYMSSFEESFPIGISMKLDQTWHNLRKTSTDYGDTVRVVSILPTDVADKLLSAKEIQLSFSSRDNTSTFTLSSSNTDSLKSLLKDLKEKLDSQARLTITNH</sequence>
<evidence type="ECO:0000313" key="2">
    <source>
        <dbReference type="Proteomes" id="UP000232196"/>
    </source>
</evidence>
<organism evidence="1 2">
    <name type="scientific">Leptospira hartskeerlii</name>
    <dbReference type="NCBI Taxonomy" id="2023177"/>
    <lineage>
        <taxon>Bacteria</taxon>
        <taxon>Pseudomonadati</taxon>
        <taxon>Spirochaetota</taxon>
        <taxon>Spirochaetia</taxon>
        <taxon>Leptospirales</taxon>
        <taxon>Leptospiraceae</taxon>
        <taxon>Leptospira</taxon>
    </lineage>
</organism>
<keyword evidence="2" id="KW-1185">Reference proteome</keyword>
<evidence type="ECO:0000313" key="1">
    <source>
        <dbReference type="EMBL" id="PJZ26264.1"/>
    </source>
</evidence>
<dbReference type="OrthoDB" id="343656at2"/>